<gene>
    <name evidence="1" type="ORF">G2W53_018494</name>
</gene>
<evidence type="ECO:0000313" key="2">
    <source>
        <dbReference type="Proteomes" id="UP000634136"/>
    </source>
</evidence>
<accession>A0A834WL46</accession>
<sequence length="197" mass="22451">MSLSGWQKVSEFIDCSAELLRRRTTSDAYRALELINEALMISSYSENLLEMKAESLFTLCKYEEVIQLCDQTLGSAETNFHSLEADGEVTNLDDSQLYKGFYFRLWRCSMKLKSYFYLGKLEEGLSSLEEQGEIVSSMNKNGSKVFDSLIPLAVTVRELLRHKSKALTLAPKVLLRGAICGQRLSHHERRWLHRGAA</sequence>
<dbReference type="OrthoDB" id="10250354at2759"/>
<dbReference type="EMBL" id="JAAIUW010000006">
    <property type="protein sequence ID" value="KAF7827330.1"/>
    <property type="molecule type" value="Genomic_DNA"/>
</dbReference>
<proteinExistence type="predicted"/>
<keyword evidence="2" id="KW-1185">Reference proteome</keyword>
<organism evidence="1 2">
    <name type="scientific">Senna tora</name>
    <dbReference type="NCBI Taxonomy" id="362788"/>
    <lineage>
        <taxon>Eukaryota</taxon>
        <taxon>Viridiplantae</taxon>
        <taxon>Streptophyta</taxon>
        <taxon>Embryophyta</taxon>
        <taxon>Tracheophyta</taxon>
        <taxon>Spermatophyta</taxon>
        <taxon>Magnoliopsida</taxon>
        <taxon>eudicotyledons</taxon>
        <taxon>Gunneridae</taxon>
        <taxon>Pentapetalae</taxon>
        <taxon>rosids</taxon>
        <taxon>fabids</taxon>
        <taxon>Fabales</taxon>
        <taxon>Fabaceae</taxon>
        <taxon>Caesalpinioideae</taxon>
        <taxon>Cassia clade</taxon>
        <taxon>Senna</taxon>
    </lineage>
</organism>
<dbReference type="AlphaFoldDB" id="A0A834WL46"/>
<reference evidence="1" key="1">
    <citation type="submission" date="2020-09" db="EMBL/GenBank/DDBJ databases">
        <title>Genome-Enabled Discovery of Anthraquinone Biosynthesis in Senna tora.</title>
        <authorList>
            <person name="Kang S.-H."/>
            <person name="Pandey R.P."/>
            <person name="Lee C.-M."/>
            <person name="Sim J.-S."/>
            <person name="Jeong J.-T."/>
            <person name="Choi B.-S."/>
            <person name="Jung M."/>
            <person name="Ginzburg D."/>
            <person name="Zhao K."/>
            <person name="Won S.Y."/>
            <person name="Oh T.-J."/>
            <person name="Yu Y."/>
            <person name="Kim N.-H."/>
            <person name="Lee O.R."/>
            <person name="Lee T.-H."/>
            <person name="Bashyal P."/>
            <person name="Kim T.-S."/>
            <person name="Lee W.-H."/>
            <person name="Kawkins C."/>
            <person name="Kim C.-K."/>
            <person name="Kim J.S."/>
            <person name="Ahn B.O."/>
            <person name="Rhee S.Y."/>
            <person name="Sohng J.K."/>
        </authorList>
    </citation>
    <scope>NUCLEOTIDE SEQUENCE</scope>
    <source>
        <tissue evidence="1">Leaf</tissue>
    </source>
</reference>
<evidence type="ECO:0000313" key="1">
    <source>
        <dbReference type="EMBL" id="KAF7827330.1"/>
    </source>
</evidence>
<name>A0A834WL46_9FABA</name>
<dbReference type="Proteomes" id="UP000634136">
    <property type="component" value="Unassembled WGS sequence"/>
</dbReference>
<protein>
    <submittedName>
        <fullName evidence="1">DnaJ isogeny subfamily C member 7</fullName>
    </submittedName>
</protein>
<comment type="caution">
    <text evidence="1">The sequence shown here is derived from an EMBL/GenBank/DDBJ whole genome shotgun (WGS) entry which is preliminary data.</text>
</comment>
<dbReference type="PANTHER" id="PTHR45181:SF4">
    <property type="entry name" value="HEAT SHOCK PROTEIN DNAJ WITH TETRATRICOPEPTIDE REPEAT-CONTAINING PROTEIN"/>
    <property type="match status" value="1"/>
</dbReference>
<dbReference type="PANTHER" id="PTHR45181">
    <property type="entry name" value="HEAT SHOCK PROTEIN DNAJ WITH TETRATRICOPEPTIDE REPEAT-CONTAINING PROTEIN"/>
    <property type="match status" value="1"/>
</dbReference>